<dbReference type="AlphaFoldDB" id="A0A2I0AJE4"/>
<proteinExistence type="predicted"/>
<keyword evidence="3" id="KW-1185">Reference proteome</keyword>
<name>A0A2I0AJE4_9ASPA</name>
<protein>
    <submittedName>
        <fullName evidence="2">Uncharacterized protein</fullName>
    </submittedName>
</protein>
<feature type="compositionally biased region" description="Basic and acidic residues" evidence="1">
    <location>
        <begin position="190"/>
        <end position="205"/>
    </location>
</feature>
<organism evidence="2 3">
    <name type="scientific">Apostasia shenzhenica</name>
    <dbReference type="NCBI Taxonomy" id="1088818"/>
    <lineage>
        <taxon>Eukaryota</taxon>
        <taxon>Viridiplantae</taxon>
        <taxon>Streptophyta</taxon>
        <taxon>Embryophyta</taxon>
        <taxon>Tracheophyta</taxon>
        <taxon>Spermatophyta</taxon>
        <taxon>Magnoliopsida</taxon>
        <taxon>Liliopsida</taxon>
        <taxon>Asparagales</taxon>
        <taxon>Orchidaceae</taxon>
        <taxon>Apostasioideae</taxon>
        <taxon>Apostasia</taxon>
    </lineage>
</organism>
<evidence type="ECO:0000313" key="2">
    <source>
        <dbReference type="EMBL" id="PKA55660.1"/>
    </source>
</evidence>
<gene>
    <name evidence="2" type="ORF">AXF42_Ash006862</name>
</gene>
<feature type="region of interest" description="Disordered" evidence="1">
    <location>
        <begin position="117"/>
        <end position="205"/>
    </location>
</feature>
<sequence length="371" mass="40618">MAGQDTLQSLERLKGQSWPLKDFLRHVRNDVSLHAKALGYVIFNEVTPPPGTVMMKRAKRGQPPGTQLSKEIAEVGEEEEIEVLEPICGGTAVDVVSSPEDATDDRKTLVELGYTGKGKGPVSAAKPQTIPKGAKGVVIKERKEENKADGGQEKERTKGPCLDLILSMVPKKRRGPSESTSPEPPPKKAKSMEEKGFAAEGEHDWQQSVEPPYSANFAGIFGDEGTRMAVRMRGDERRLTVVSLSSANQGGIYRGEVGLTLGSVLMSKGLEEKLERTSTPELYSGFANRVATVRISSQAFSPACSCELTLFLLQILARLPLALNRALRTEEQVLEQGHQLHQRDEEIEALRVQLAMKSSHLDVVQEEKAKL</sequence>
<dbReference type="Proteomes" id="UP000236161">
    <property type="component" value="Unassembled WGS sequence"/>
</dbReference>
<evidence type="ECO:0000313" key="3">
    <source>
        <dbReference type="Proteomes" id="UP000236161"/>
    </source>
</evidence>
<feature type="compositionally biased region" description="Basic and acidic residues" evidence="1">
    <location>
        <begin position="138"/>
        <end position="158"/>
    </location>
</feature>
<reference evidence="2 3" key="1">
    <citation type="journal article" date="2017" name="Nature">
        <title>The Apostasia genome and the evolution of orchids.</title>
        <authorList>
            <person name="Zhang G.Q."/>
            <person name="Liu K.W."/>
            <person name="Li Z."/>
            <person name="Lohaus R."/>
            <person name="Hsiao Y.Y."/>
            <person name="Niu S.C."/>
            <person name="Wang J.Y."/>
            <person name="Lin Y.C."/>
            <person name="Xu Q."/>
            <person name="Chen L.J."/>
            <person name="Yoshida K."/>
            <person name="Fujiwara S."/>
            <person name="Wang Z.W."/>
            <person name="Zhang Y.Q."/>
            <person name="Mitsuda N."/>
            <person name="Wang M."/>
            <person name="Liu G.H."/>
            <person name="Pecoraro L."/>
            <person name="Huang H.X."/>
            <person name="Xiao X.J."/>
            <person name="Lin M."/>
            <person name="Wu X.Y."/>
            <person name="Wu W.L."/>
            <person name="Chen Y.Y."/>
            <person name="Chang S.B."/>
            <person name="Sakamoto S."/>
            <person name="Ohme-Takagi M."/>
            <person name="Yagi M."/>
            <person name="Zeng S.J."/>
            <person name="Shen C.Y."/>
            <person name="Yeh C.M."/>
            <person name="Luo Y.B."/>
            <person name="Tsai W.C."/>
            <person name="Van de Peer Y."/>
            <person name="Liu Z.J."/>
        </authorList>
    </citation>
    <scope>NUCLEOTIDE SEQUENCE [LARGE SCALE GENOMIC DNA]</scope>
    <source>
        <strain evidence="3">cv. Shenzhen</strain>
        <tissue evidence="2">Stem</tissue>
    </source>
</reference>
<accession>A0A2I0AJE4</accession>
<dbReference type="EMBL" id="KZ451979">
    <property type="protein sequence ID" value="PKA55660.1"/>
    <property type="molecule type" value="Genomic_DNA"/>
</dbReference>
<evidence type="ECO:0000256" key="1">
    <source>
        <dbReference type="SAM" id="MobiDB-lite"/>
    </source>
</evidence>